<evidence type="ECO:0000313" key="9">
    <source>
        <dbReference type="Proteomes" id="UP001161017"/>
    </source>
</evidence>
<dbReference type="FunFam" id="3.30.70.1730:FF:000005">
    <property type="entry name" value="Ribosome assembly factor mrt4"/>
    <property type="match status" value="1"/>
</dbReference>
<gene>
    <name evidence="8" type="primary">MRT4</name>
    <name evidence="8" type="ORF">OHK93_008663</name>
</gene>
<dbReference type="GO" id="GO:0006364">
    <property type="term" value="P:rRNA processing"/>
    <property type="evidence" value="ECO:0007669"/>
    <property type="project" value="TreeGrafter"/>
</dbReference>
<comment type="similarity">
    <text evidence="2 6">Belongs to the universal ribosomal protein uL10 family.</text>
</comment>
<dbReference type="InterPro" id="IPR040637">
    <property type="entry name" value="Ribosomal_uL10-like_insert"/>
</dbReference>
<reference evidence="8" key="1">
    <citation type="journal article" date="2023" name="Genome Biol. Evol.">
        <title>First Whole Genome Sequence and Flow Cytometry Genome Size Data for the Lichen-Forming Fungus Ramalina farinacea (Ascomycota).</title>
        <authorList>
            <person name="Llewellyn T."/>
            <person name="Mian S."/>
            <person name="Hill R."/>
            <person name="Leitch I.J."/>
            <person name="Gaya E."/>
        </authorList>
    </citation>
    <scope>NUCLEOTIDE SEQUENCE</scope>
    <source>
        <strain evidence="8">LIQ254RAFAR</strain>
    </source>
</reference>
<dbReference type="FunFam" id="3.90.105.20:FF:000003">
    <property type="entry name" value="Ribosome assembly factor mrt4"/>
    <property type="match status" value="1"/>
</dbReference>
<keyword evidence="9" id="KW-1185">Reference proteome</keyword>
<keyword evidence="4 6" id="KW-0963">Cytoplasm</keyword>
<comment type="caution">
    <text evidence="8">The sequence shown here is derived from an EMBL/GenBank/DDBJ whole genome shotgun (WGS) entry which is preliminary data.</text>
</comment>
<proteinExistence type="inferred from homology"/>
<dbReference type="InterPro" id="IPR001790">
    <property type="entry name" value="Ribosomal_uL10"/>
</dbReference>
<dbReference type="InterPro" id="IPR043141">
    <property type="entry name" value="Ribosomal_uL10-like_sf"/>
</dbReference>
<dbReference type="PANTHER" id="PTHR45841:SF1">
    <property type="entry name" value="MRNA TURNOVER PROTEIN 4 HOMOLOG"/>
    <property type="match status" value="1"/>
</dbReference>
<evidence type="ECO:0000256" key="3">
    <source>
        <dbReference type="ARBA" id="ARBA00011117"/>
    </source>
</evidence>
<comment type="subunit">
    <text evidence="3 6">Associates with the pre-60S ribosomal particle.</text>
</comment>
<comment type="function">
    <text evidence="1 6">Component of the ribosome assembly machinery. Nuclear paralog of the ribosomal protein P0, it binds pre-60S subunits at an early stage of assembly in the nucleolus, and is replaced by P0 in cytoplasmic pre-60S subunits and mature 80S ribosomes.</text>
</comment>
<evidence type="ECO:0000256" key="1">
    <source>
        <dbReference type="ARBA" id="ARBA00004046"/>
    </source>
</evidence>
<dbReference type="PANTHER" id="PTHR45841">
    <property type="entry name" value="MRNA TURNOVER PROTEIN 4 MRTO4"/>
    <property type="match status" value="1"/>
</dbReference>
<dbReference type="InterPro" id="IPR051742">
    <property type="entry name" value="Ribosome_Assembly_uL10"/>
</dbReference>
<dbReference type="GO" id="GO:0000956">
    <property type="term" value="P:nuclear-transcribed mRNA catabolic process"/>
    <property type="evidence" value="ECO:0007669"/>
    <property type="project" value="TreeGrafter"/>
</dbReference>
<keyword evidence="5 6" id="KW-0539">Nucleus</keyword>
<feature type="domain" description="Large ribosomal subunit protein uL10-like insertion" evidence="7">
    <location>
        <begin position="125"/>
        <end position="207"/>
    </location>
</feature>
<sequence length="254" mass="28080">MPRSKRAKVVHLSKTTKKGKDLTLRLHASIQECIPQYPYIYVFRVDNMRNTYLKDVRSQLADSRLFFGKTKVMAVALGLTPASEPYPNTSKLVPHLHGSVGLIFSPRCPSDMLSYFANFQPADYARSGTLSSRSFSIPSGTLYSRAGEIPEEEDVPLAHSIEPSLRKLGVPTKLVKGRVQLENDFLVCKEGEVLGSGQTALLKTFGVAAATFKVELVACFNRETGQVEAFEPVEKQQFITMDLDETPDLVHVGG</sequence>
<dbReference type="GO" id="GO:0005730">
    <property type="term" value="C:nucleolus"/>
    <property type="evidence" value="ECO:0007669"/>
    <property type="project" value="UniProtKB-SubCell"/>
</dbReference>
<evidence type="ECO:0000256" key="4">
    <source>
        <dbReference type="ARBA" id="ARBA00022490"/>
    </source>
</evidence>
<dbReference type="EMBL" id="JAPUFD010000009">
    <property type="protein sequence ID" value="MDI1489385.1"/>
    <property type="molecule type" value="Genomic_DNA"/>
</dbReference>
<dbReference type="GO" id="GO:0005737">
    <property type="term" value="C:cytoplasm"/>
    <property type="evidence" value="ECO:0007669"/>
    <property type="project" value="UniProtKB-SubCell"/>
</dbReference>
<accession>A0AA43QMV6</accession>
<dbReference type="Gene3D" id="3.90.105.20">
    <property type="match status" value="1"/>
</dbReference>
<evidence type="ECO:0000256" key="6">
    <source>
        <dbReference type="RuleBase" id="RU364039"/>
    </source>
</evidence>
<protein>
    <recommendedName>
        <fullName evidence="6">Ribosome assembly factor mrt4</fullName>
    </recommendedName>
</protein>
<dbReference type="AlphaFoldDB" id="A0AA43QMV6"/>
<name>A0AA43QMV6_9LECA</name>
<evidence type="ECO:0000256" key="2">
    <source>
        <dbReference type="ARBA" id="ARBA00008889"/>
    </source>
</evidence>
<evidence type="ECO:0000259" key="7">
    <source>
        <dbReference type="Pfam" id="PF17777"/>
    </source>
</evidence>
<organism evidence="8 9">
    <name type="scientific">Ramalina farinacea</name>
    <dbReference type="NCBI Taxonomy" id="258253"/>
    <lineage>
        <taxon>Eukaryota</taxon>
        <taxon>Fungi</taxon>
        <taxon>Dikarya</taxon>
        <taxon>Ascomycota</taxon>
        <taxon>Pezizomycotina</taxon>
        <taxon>Lecanoromycetes</taxon>
        <taxon>OSLEUM clade</taxon>
        <taxon>Lecanoromycetidae</taxon>
        <taxon>Lecanorales</taxon>
        <taxon>Lecanorineae</taxon>
        <taxon>Ramalinaceae</taxon>
        <taxon>Ramalina</taxon>
    </lineage>
</organism>
<dbReference type="CDD" id="cd05796">
    <property type="entry name" value="Ribosomal_P0_like"/>
    <property type="match status" value="1"/>
</dbReference>
<dbReference type="GO" id="GO:0003723">
    <property type="term" value="F:RNA binding"/>
    <property type="evidence" value="ECO:0007669"/>
    <property type="project" value="TreeGrafter"/>
</dbReference>
<dbReference type="SUPFAM" id="SSF160369">
    <property type="entry name" value="Ribosomal protein L10-like"/>
    <property type="match status" value="1"/>
</dbReference>
<dbReference type="Pfam" id="PF17777">
    <property type="entry name" value="RL10P_insert"/>
    <property type="match status" value="1"/>
</dbReference>
<comment type="subcellular location">
    <subcellularLocation>
        <location evidence="6">Cytoplasm</location>
    </subcellularLocation>
    <subcellularLocation>
        <location evidence="6">Nucleus</location>
        <location evidence="6">Nucleolus</location>
    </subcellularLocation>
</comment>
<dbReference type="Pfam" id="PF00466">
    <property type="entry name" value="Ribosomal_L10"/>
    <property type="match status" value="1"/>
</dbReference>
<dbReference type="GO" id="GO:0000027">
    <property type="term" value="P:ribosomal large subunit assembly"/>
    <property type="evidence" value="ECO:0007669"/>
    <property type="project" value="InterPro"/>
</dbReference>
<dbReference type="GO" id="GO:0030687">
    <property type="term" value="C:preribosome, large subunit precursor"/>
    <property type="evidence" value="ECO:0007669"/>
    <property type="project" value="TreeGrafter"/>
</dbReference>
<dbReference type="InterPro" id="IPR043164">
    <property type="entry name" value="Ribosomal_uL10-like_insert_sf"/>
</dbReference>
<dbReference type="Proteomes" id="UP001161017">
    <property type="component" value="Unassembled WGS sequence"/>
</dbReference>
<evidence type="ECO:0000256" key="5">
    <source>
        <dbReference type="ARBA" id="ARBA00023242"/>
    </source>
</evidence>
<evidence type="ECO:0000313" key="8">
    <source>
        <dbReference type="EMBL" id="MDI1489385.1"/>
    </source>
</evidence>
<dbReference type="Gene3D" id="3.30.70.1730">
    <property type="match status" value="1"/>
</dbReference>
<dbReference type="InterPro" id="IPR033867">
    <property type="entry name" value="Mrt4"/>
</dbReference>
<keyword evidence="6" id="KW-0690">Ribosome biogenesis</keyword>